<evidence type="ECO:0000313" key="1">
    <source>
        <dbReference type="EMBL" id="GAC93135.1"/>
    </source>
</evidence>
<proteinExistence type="predicted"/>
<dbReference type="RefSeq" id="XP_012186722.1">
    <property type="nucleotide sequence ID" value="XM_012331332.1"/>
</dbReference>
<accession>R9P4U4</accession>
<gene>
    <name evidence="1" type="ORF">PHSY_000698</name>
</gene>
<dbReference type="AlphaFoldDB" id="R9P4U4"/>
<keyword evidence="2" id="KW-1185">Reference proteome</keyword>
<dbReference type="HOGENOM" id="CLU_1540748_0_0_1"/>
<reference evidence="2" key="1">
    <citation type="journal article" date="2013" name="Genome Announc.">
        <title>Draft genome sequence of the basidiomycetous yeast-like fungus Pseudozyma hubeiensis SY62, which produces an abundant amount of the biosurfactant mannosylerythritol lipids.</title>
        <authorList>
            <person name="Konishi M."/>
            <person name="Hatada Y."/>
            <person name="Horiuchi J."/>
        </authorList>
    </citation>
    <scope>NUCLEOTIDE SEQUENCE [LARGE SCALE GENOMIC DNA]</scope>
    <source>
        <strain evidence="2">SY62</strain>
    </source>
</reference>
<sequence>MHGRYLDCRSGSREALRTRQRAVREWESVGEVGETTLRIRTVSRTSIRLVDAEESFLALSDFGEISNQRGTSRLRWMQCVKVRKDIPLNISHIAPRRVSRGRRFAEFPGLTNQAAQGRFCGPHPLPGLNQSFKDRTKPDGEMLAGSLRRWSLLHGVTLTNRLKAAFGRRPMISP</sequence>
<organism evidence="1 2">
    <name type="scientific">Pseudozyma hubeiensis (strain SY62)</name>
    <name type="common">Yeast</name>
    <dbReference type="NCBI Taxonomy" id="1305764"/>
    <lineage>
        <taxon>Eukaryota</taxon>
        <taxon>Fungi</taxon>
        <taxon>Dikarya</taxon>
        <taxon>Basidiomycota</taxon>
        <taxon>Ustilaginomycotina</taxon>
        <taxon>Ustilaginomycetes</taxon>
        <taxon>Ustilaginales</taxon>
        <taxon>Ustilaginaceae</taxon>
        <taxon>Pseudozyma</taxon>
    </lineage>
</organism>
<dbReference type="GeneID" id="24106001"/>
<evidence type="ECO:0000313" key="2">
    <source>
        <dbReference type="Proteomes" id="UP000014071"/>
    </source>
</evidence>
<dbReference type="Proteomes" id="UP000014071">
    <property type="component" value="Unassembled WGS sequence"/>
</dbReference>
<protein>
    <submittedName>
        <fullName evidence="1">Uncharacterized protein</fullName>
    </submittedName>
</protein>
<name>R9P4U4_PSEHS</name>
<dbReference type="EMBL" id="DF238772">
    <property type="protein sequence ID" value="GAC93135.1"/>
    <property type="molecule type" value="Genomic_DNA"/>
</dbReference>